<reference evidence="1" key="1">
    <citation type="submission" date="2023-03" db="EMBL/GenBank/DDBJ databases">
        <title>Massive genome expansion in bonnet fungi (Mycena s.s.) driven by repeated elements and novel gene families across ecological guilds.</title>
        <authorList>
            <consortium name="Lawrence Berkeley National Laboratory"/>
            <person name="Harder C.B."/>
            <person name="Miyauchi S."/>
            <person name="Viragh M."/>
            <person name="Kuo A."/>
            <person name="Thoen E."/>
            <person name="Andreopoulos B."/>
            <person name="Lu D."/>
            <person name="Skrede I."/>
            <person name="Drula E."/>
            <person name="Henrissat B."/>
            <person name="Morin E."/>
            <person name="Kohler A."/>
            <person name="Barry K."/>
            <person name="LaButti K."/>
            <person name="Morin E."/>
            <person name="Salamov A."/>
            <person name="Lipzen A."/>
            <person name="Mereny Z."/>
            <person name="Hegedus B."/>
            <person name="Baldrian P."/>
            <person name="Stursova M."/>
            <person name="Weitz H."/>
            <person name="Taylor A."/>
            <person name="Grigoriev I.V."/>
            <person name="Nagy L.G."/>
            <person name="Martin F."/>
            <person name="Kauserud H."/>
        </authorList>
    </citation>
    <scope>NUCLEOTIDE SEQUENCE</scope>
    <source>
        <strain evidence="1">CBHHK002</strain>
    </source>
</reference>
<dbReference type="AlphaFoldDB" id="A0AAD7A3R1"/>
<dbReference type="EMBL" id="JARIHO010000016">
    <property type="protein sequence ID" value="KAJ7348917.1"/>
    <property type="molecule type" value="Genomic_DNA"/>
</dbReference>
<protein>
    <submittedName>
        <fullName evidence="1">Uncharacterized protein</fullName>
    </submittedName>
</protein>
<evidence type="ECO:0000313" key="1">
    <source>
        <dbReference type="EMBL" id="KAJ7348917.1"/>
    </source>
</evidence>
<name>A0AAD7A3R1_9AGAR</name>
<accession>A0AAD7A3R1</accession>
<dbReference type="Proteomes" id="UP001218218">
    <property type="component" value="Unassembled WGS sequence"/>
</dbReference>
<organism evidence="1 2">
    <name type="scientific">Mycena albidolilacea</name>
    <dbReference type="NCBI Taxonomy" id="1033008"/>
    <lineage>
        <taxon>Eukaryota</taxon>
        <taxon>Fungi</taxon>
        <taxon>Dikarya</taxon>
        <taxon>Basidiomycota</taxon>
        <taxon>Agaricomycotina</taxon>
        <taxon>Agaricomycetes</taxon>
        <taxon>Agaricomycetidae</taxon>
        <taxon>Agaricales</taxon>
        <taxon>Marasmiineae</taxon>
        <taxon>Mycenaceae</taxon>
        <taxon>Mycena</taxon>
    </lineage>
</organism>
<comment type="caution">
    <text evidence="1">The sequence shown here is derived from an EMBL/GenBank/DDBJ whole genome shotgun (WGS) entry which is preliminary data.</text>
</comment>
<evidence type="ECO:0000313" key="2">
    <source>
        <dbReference type="Proteomes" id="UP001218218"/>
    </source>
</evidence>
<proteinExistence type="predicted"/>
<keyword evidence="2" id="KW-1185">Reference proteome</keyword>
<sequence length="88" mass="10083">MVRVGLLALNPWGLATKMALQLVSASTPIRVRRITPCRARYLRILTERVTVFAADARPVEHNKKKQQMKVTMHCLRYLNHHAARASCF</sequence>
<gene>
    <name evidence="1" type="ORF">DFH08DRAFT_863800</name>
</gene>